<comment type="caution">
    <text evidence="5">The sequence shown here is derived from an EMBL/GenBank/DDBJ whole genome shotgun (WGS) entry which is preliminary data.</text>
</comment>
<proteinExistence type="inferred from homology"/>
<evidence type="ECO:0000313" key="5">
    <source>
        <dbReference type="EMBL" id="CAE6486559.1"/>
    </source>
</evidence>
<sequence>MRFYRGAVLTVSVLGSLVSAQDGAKKFEYQSDVSRLRNIVINSLYSHKWVCIAIVFALTDLIIPCTKTRSSKDKSYQIPDSPLNITIKLVRDAEGSGGRVIITDTGIGMTADELAKNEP</sequence>
<name>A0A8H3CJH8_9AGAM</name>
<evidence type="ECO:0000256" key="1">
    <source>
        <dbReference type="ARBA" id="ARBA00008239"/>
    </source>
</evidence>
<evidence type="ECO:0000256" key="2">
    <source>
        <dbReference type="ARBA" id="ARBA00022741"/>
    </source>
</evidence>
<dbReference type="GO" id="GO:0140662">
    <property type="term" value="F:ATP-dependent protein folding chaperone"/>
    <property type="evidence" value="ECO:0007669"/>
    <property type="project" value="InterPro"/>
</dbReference>
<dbReference type="AlphaFoldDB" id="A0A8H3CJH8"/>
<evidence type="ECO:0000256" key="4">
    <source>
        <dbReference type="ARBA" id="ARBA00023186"/>
    </source>
</evidence>
<dbReference type="InterPro" id="IPR020575">
    <property type="entry name" value="Hsp90_N"/>
</dbReference>
<protein>
    <recommendedName>
        <fullName evidence="7">Histidine kinase/HSP90-like ATPase domain-containing protein</fullName>
    </recommendedName>
</protein>
<keyword evidence="4" id="KW-0143">Chaperone</keyword>
<dbReference type="SUPFAM" id="SSF55874">
    <property type="entry name" value="ATPase domain of HSP90 chaperone/DNA topoisomerase II/histidine kinase"/>
    <property type="match status" value="1"/>
</dbReference>
<dbReference type="GO" id="GO:0051082">
    <property type="term" value="F:unfolded protein binding"/>
    <property type="evidence" value="ECO:0007669"/>
    <property type="project" value="InterPro"/>
</dbReference>
<dbReference type="GO" id="GO:0005524">
    <property type="term" value="F:ATP binding"/>
    <property type="evidence" value="ECO:0007669"/>
    <property type="project" value="UniProtKB-KW"/>
</dbReference>
<dbReference type="Proteomes" id="UP000663888">
    <property type="component" value="Unassembled WGS sequence"/>
</dbReference>
<organism evidence="5 6">
    <name type="scientific">Rhizoctonia solani</name>
    <dbReference type="NCBI Taxonomy" id="456999"/>
    <lineage>
        <taxon>Eukaryota</taxon>
        <taxon>Fungi</taxon>
        <taxon>Dikarya</taxon>
        <taxon>Basidiomycota</taxon>
        <taxon>Agaricomycotina</taxon>
        <taxon>Agaricomycetes</taxon>
        <taxon>Cantharellales</taxon>
        <taxon>Ceratobasidiaceae</taxon>
        <taxon>Rhizoctonia</taxon>
    </lineage>
</organism>
<dbReference type="GO" id="GO:0016887">
    <property type="term" value="F:ATP hydrolysis activity"/>
    <property type="evidence" value="ECO:0007669"/>
    <property type="project" value="InterPro"/>
</dbReference>
<gene>
    <name evidence="5" type="ORF">RDB_LOCUS132336</name>
</gene>
<dbReference type="PANTHER" id="PTHR11528">
    <property type="entry name" value="HEAT SHOCK PROTEIN 90 FAMILY MEMBER"/>
    <property type="match status" value="1"/>
</dbReference>
<dbReference type="InterPro" id="IPR036890">
    <property type="entry name" value="HATPase_C_sf"/>
</dbReference>
<keyword evidence="2" id="KW-0547">Nucleotide-binding</keyword>
<accession>A0A8H3CJH8</accession>
<reference evidence="5" key="1">
    <citation type="submission" date="2021-01" db="EMBL/GenBank/DDBJ databases">
        <authorList>
            <person name="Kaushik A."/>
        </authorList>
    </citation>
    <scope>NUCLEOTIDE SEQUENCE</scope>
    <source>
        <strain evidence="5">AG4-R118</strain>
    </source>
</reference>
<dbReference type="EMBL" id="CAJMWX010001395">
    <property type="protein sequence ID" value="CAE6486559.1"/>
    <property type="molecule type" value="Genomic_DNA"/>
</dbReference>
<comment type="similarity">
    <text evidence="1">Belongs to the heat shock protein 90 family.</text>
</comment>
<dbReference type="InterPro" id="IPR001404">
    <property type="entry name" value="Hsp90_fam"/>
</dbReference>
<evidence type="ECO:0008006" key="7">
    <source>
        <dbReference type="Google" id="ProtNLM"/>
    </source>
</evidence>
<evidence type="ECO:0000313" key="6">
    <source>
        <dbReference type="Proteomes" id="UP000663888"/>
    </source>
</evidence>
<dbReference type="PRINTS" id="PR00775">
    <property type="entry name" value="HEATSHOCK90"/>
</dbReference>
<dbReference type="Gene3D" id="3.30.565.10">
    <property type="entry name" value="Histidine kinase-like ATPase, C-terminal domain"/>
    <property type="match status" value="1"/>
</dbReference>
<evidence type="ECO:0000256" key="3">
    <source>
        <dbReference type="ARBA" id="ARBA00022840"/>
    </source>
</evidence>
<keyword evidence="3" id="KW-0067">ATP-binding</keyword>